<reference evidence="2" key="1">
    <citation type="submission" date="2023-02" db="EMBL/GenBank/DDBJ databases">
        <title>Identification and recombinant expression of a fungal hydrolase from Papiliotrema laurentii that hydrolyzes apple cutin and clears colloidal polyester polyurethane.</title>
        <authorList>
            <consortium name="DOE Joint Genome Institute"/>
            <person name="Roman V.A."/>
            <person name="Bojanowski C."/>
            <person name="Crable B.R."/>
            <person name="Wagner D.N."/>
            <person name="Hung C.S."/>
            <person name="Nadeau L.J."/>
            <person name="Schratz L."/>
            <person name="Haridas S."/>
            <person name="Pangilinan J."/>
            <person name="Lipzen A."/>
            <person name="Na H."/>
            <person name="Yan M."/>
            <person name="Ng V."/>
            <person name="Grigoriev I.V."/>
            <person name="Spatafora J.W."/>
            <person name="Barlow D."/>
            <person name="Biffinger J."/>
            <person name="Kelley-Loughnane N."/>
            <person name="Varaljay V.A."/>
            <person name="Crookes-Goodson W.J."/>
        </authorList>
    </citation>
    <scope>NUCLEOTIDE SEQUENCE</scope>
    <source>
        <strain evidence="2">5307AH</strain>
    </source>
</reference>
<keyword evidence="3" id="KW-1185">Reference proteome</keyword>
<dbReference type="EMBL" id="JAODAN010000003">
    <property type="protein sequence ID" value="KAK1925367.1"/>
    <property type="molecule type" value="Genomic_DNA"/>
</dbReference>
<dbReference type="AlphaFoldDB" id="A0AAD9FSH3"/>
<evidence type="ECO:0000313" key="2">
    <source>
        <dbReference type="EMBL" id="KAK1925367.1"/>
    </source>
</evidence>
<feature type="compositionally biased region" description="Polar residues" evidence="1">
    <location>
        <begin position="70"/>
        <end position="83"/>
    </location>
</feature>
<feature type="region of interest" description="Disordered" evidence="1">
    <location>
        <begin position="36"/>
        <end position="167"/>
    </location>
</feature>
<name>A0AAD9FSH3_PAPLA</name>
<gene>
    <name evidence="2" type="ORF">DB88DRAFT_191525</name>
</gene>
<comment type="caution">
    <text evidence="2">The sequence shown here is derived from an EMBL/GenBank/DDBJ whole genome shotgun (WGS) entry which is preliminary data.</text>
</comment>
<sequence>MASMDDLIATISGNLHAGQQGNDLKDLHAKLAQTLHPTKAPFRPIPPPSTALSPNLAAGPLPPPAPASSWNESFPSSAQNAQNAWGGMGNSPRQGAAMFAGQRETGFSIPPPKHQTQNQSPDDQIPYHANVLPVKASPKETGGFADDAFKPLWEGSAQKQKGFKDGK</sequence>
<organism evidence="2 3">
    <name type="scientific">Papiliotrema laurentii</name>
    <name type="common">Cryptococcus laurentii</name>
    <dbReference type="NCBI Taxonomy" id="5418"/>
    <lineage>
        <taxon>Eukaryota</taxon>
        <taxon>Fungi</taxon>
        <taxon>Dikarya</taxon>
        <taxon>Basidiomycota</taxon>
        <taxon>Agaricomycotina</taxon>
        <taxon>Tremellomycetes</taxon>
        <taxon>Tremellales</taxon>
        <taxon>Rhynchogastremaceae</taxon>
        <taxon>Papiliotrema</taxon>
    </lineage>
</organism>
<accession>A0AAD9FSH3</accession>
<proteinExistence type="predicted"/>
<evidence type="ECO:0000256" key="1">
    <source>
        <dbReference type="SAM" id="MobiDB-lite"/>
    </source>
</evidence>
<evidence type="ECO:0000313" key="3">
    <source>
        <dbReference type="Proteomes" id="UP001182556"/>
    </source>
</evidence>
<dbReference type="Proteomes" id="UP001182556">
    <property type="component" value="Unassembled WGS sequence"/>
</dbReference>
<protein>
    <submittedName>
        <fullName evidence="2">Uncharacterized protein</fullName>
    </submittedName>
</protein>